<keyword evidence="3" id="KW-1185">Reference proteome</keyword>
<dbReference type="AlphaFoldDB" id="A0A2T3NND0"/>
<evidence type="ECO:0000313" key="2">
    <source>
        <dbReference type="EMBL" id="PSW17198.1"/>
    </source>
</evidence>
<dbReference type="InterPro" id="IPR037401">
    <property type="entry name" value="SnoaL-like"/>
</dbReference>
<name>A0A2T3NND0_9GAMM</name>
<accession>A0A2T3NND0</accession>
<sequence>MSSLAEQNKQRVRDFFAAIEAENPEAIAALFAEDGLHINPYHSGVFPTGAKGREGIKAYWAPTFPNFDGMAFPIHELYAMEAGDKVFVRYTGRIKLKNSGGWYENEYYSTFKFNSNGEITEYVEIFNPVVAAKGFGLLKQLVSVNQN</sequence>
<comment type="caution">
    <text evidence="2">The sequence shown here is derived from an EMBL/GenBank/DDBJ whole genome shotgun (WGS) entry which is preliminary data.</text>
</comment>
<evidence type="ECO:0000259" key="1">
    <source>
        <dbReference type="Pfam" id="PF12680"/>
    </source>
</evidence>
<dbReference type="InterPro" id="IPR032710">
    <property type="entry name" value="NTF2-like_dom_sf"/>
</dbReference>
<dbReference type="SUPFAM" id="SSF54427">
    <property type="entry name" value="NTF2-like"/>
    <property type="match status" value="1"/>
</dbReference>
<dbReference type="RefSeq" id="WP_107272380.1">
    <property type="nucleotide sequence ID" value="NZ_PYMA01000015.1"/>
</dbReference>
<dbReference type="EMBL" id="PYMA01000015">
    <property type="protein sequence ID" value="PSW17198.1"/>
    <property type="molecule type" value="Genomic_DNA"/>
</dbReference>
<dbReference type="Proteomes" id="UP000241771">
    <property type="component" value="Unassembled WGS sequence"/>
</dbReference>
<feature type="domain" description="SnoaL-like" evidence="1">
    <location>
        <begin position="12"/>
        <end position="122"/>
    </location>
</feature>
<proteinExistence type="predicted"/>
<organism evidence="2 3">
    <name type="scientific">Photobacterium sanctipauli</name>
    <dbReference type="NCBI Taxonomy" id="1342794"/>
    <lineage>
        <taxon>Bacteria</taxon>
        <taxon>Pseudomonadati</taxon>
        <taxon>Pseudomonadota</taxon>
        <taxon>Gammaproteobacteria</taxon>
        <taxon>Vibrionales</taxon>
        <taxon>Vibrionaceae</taxon>
        <taxon>Photobacterium</taxon>
    </lineage>
</organism>
<gene>
    <name evidence="2" type="ORF">C9I98_19510</name>
</gene>
<dbReference type="Gene3D" id="3.10.450.50">
    <property type="match status" value="1"/>
</dbReference>
<evidence type="ECO:0000313" key="3">
    <source>
        <dbReference type="Proteomes" id="UP000241771"/>
    </source>
</evidence>
<reference evidence="2 3" key="1">
    <citation type="submission" date="2018-01" db="EMBL/GenBank/DDBJ databases">
        <title>Whole genome sequencing of Histamine producing bacteria.</title>
        <authorList>
            <person name="Butler K."/>
        </authorList>
    </citation>
    <scope>NUCLEOTIDE SEQUENCE [LARGE SCALE GENOMIC DNA]</scope>
    <source>
        <strain evidence="2 3">DSM 100436</strain>
    </source>
</reference>
<dbReference type="Pfam" id="PF12680">
    <property type="entry name" value="SnoaL_2"/>
    <property type="match status" value="1"/>
</dbReference>
<protein>
    <submittedName>
        <fullName evidence="2">Nuclear transport factor 2 family protein</fullName>
    </submittedName>
</protein>